<dbReference type="GO" id="GO:0016020">
    <property type="term" value="C:membrane"/>
    <property type="evidence" value="ECO:0007669"/>
    <property type="project" value="InterPro"/>
</dbReference>
<sequence length="323" mass="36521">MWVKDILAEVRQELRKEALPFAEKVPLGIMLEVPSVAFIIDQCCEEIDFFSIGSNDLTQYLMAVDRDNAKVAASYNSLNPAFLRTLDHVVREVHRHGKWIGLCGELGAKGSVLPLLVGLGLDEISMSSPSIPATKERIAKLDSRECRQLLNKAMQCRTIQEVEHVLAQFRMTQSEAPMVSADCISLDRDLRNKEEVIKTLSDNLFLTDRCRYPNKLADDLWAREDVFSTGLGFGFAIPHTKSEHIEQSAISVCRLAKSIEWGDEEAQFVIMLTLNKHAAGDQHMKIFSKLARKIMHADFRDQLMTAETSYQIEALLKQELELN</sequence>
<dbReference type="NCBIfam" id="TIGR00848">
    <property type="entry name" value="fruA"/>
    <property type="match status" value="1"/>
</dbReference>
<dbReference type="SUPFAM" id="SSF51621">
    <property type="entry name" value="Phosphoenolpyruvate/pyruvate domain"/>
    <property type="match status" value="1"/>
</dbReference>
<dbReference type="InterPro" id="IPR000121">
    <property type="entry name" value="PEP_util_C"/>
</dbReference>
<evidence type="ECO:0000259" key="7">
    <source>
        <dbReference type="PROSITE" id="PS51094"/>
    </source>
</evidence>
<dbReference type="PRINTS" id="PR01736">
    <property type="entry name" value="PHPHTRNFRASE"/>
</dbReference>
<dbReference type="InterPro" id="IPR050499">
    <property type="entry name" value="PEP-utilizing_PTS_enzyme"/>
</dbReference>
<dbReference type="SUPFAM" id="SSF55804">
    <property type="entry name" value="Phoshotransferase/anion transport protein"/>
    <property type="match status" value="1"/>
</dbReference>
<evidence type="ECO:0000256" key="4">
    <source>
        <dbReference type="ARBA" id="ARBA00022679"/>
    </source>
</evidence>
<evidence type="ECO:0000256" key="3">
    <source>
        <dbReference type="ARBA" id="ARBA00022597"/>
    </source>
</evidence>
<comment type="caution">
    <text evidence="8">The sequence shown here is derived from an EMBL/GenBank/DDBJ whole genome shotgun (WGS) entry which is preliminary data.</text>
</comment>
<keyword evidence="1" id="KW-0813">Transport</keyword>
<evidence type="ECO:0000256" key="6">
    <source>
        <dbReference type="ARBA" id="ARBA00022723"/>
    </source>
</evidence>
<keyword evidence="3" id="KW-0762">Sugar transport</keyword>
<gene>
    <name evidence="8" type="ORF">VCHENC02_1137</name>
</gene>
<feature type="domain" description="PTS EIIA type-2" evidence="7">
    <location>
        <begin position="177"/>
        <end position="319"/>
    </location>
</feature>
<keyword evidence="4 8" id="KW-0808">Transferase</keyword>
<protein>
    <submittedName>
        <fullName evidence="8">PTS system, fructose subfamily, IIA component domain protein</fullName>
        <ecNumber evidence="8">2.7.1.-</ecNumber>
    </submittedName>
</protein>
<keyword evidence="5" id="KW-0598">Phosphotransferase system</keyword>
<accession>A0A454D3Z1</accession>
<dbReference type="PANTHER" id="PTHR46244:SF4">
    <property type="entry name" value="MULTIPHOSPHORYL TRANSFER PROTEIN 1-RELATED"/>
    <property type="match status" value="1"/>
</dbReference>
<dbReference type="PROSITE" id="PS00742">
    <property type="entry name" value="PEP_ENZYMES_2"/>
    <property type="match status" value="1"/>
</dbReference>
<evidence type="ECO:0000256" key="5">
    <source>
        <dbReference type="ARBA" id="ARBA00022683"/>
    </source>
</evidence>
<dbReference type="InterPro" id="IPR015813">
    <property type="entry name" value="Pyrv/PenolPyrv_kinase-like_dom"/>
</dbReference>
<dbReference type="AlphaFoldDB" id="A0A454D3Z1"/>
<dbReference type="PANTHER" id="PTHR46244">
    <property type="entry name" value="PHOSPHOENOLPYRUVATE-PROTEIN PHOSPHOTRANSFERASE"/>
    <property type="match status" value="1"/>
</dbReference>
<dbReference type="GO" id="GO:0008982">
    <property type="term" value="F:protein-N(PI)-phosphohistidine-sugar phosphotransferase activity"/>
    <property type="evidence" value="ECO:0007669"/>
    <property type="project" value="InterPro"/>
</dbReference>
<dbReference type="Gene3D" id="3.20.20.60">
    <property type="entry name" value="Phosphoenolpyruvate-binding domains"/>
    <property type="match status" value="1"/>
</dbReference>
<dbReference type="STRING" id="669.AL538_14990"/>
<dbReference type="Gene3D" id="3.40.930.10">
    <property type="entry name" value="Mannitol-specific EII, Chain A"/>
    <property type="match status" value="1"/>
</dbReference>
<dbReference type="InterPro" id="IPR016152">
    <property type="entry name" value="PTrfase/Anion_transptr"/>
</dbReference>
<evidence type="ECO:0000256" key="2">
    <source>
        <dbReference type="ARBA" id="ARBA00022553"/>
    </source>
</evidence>
<dbReference type="InterPro" id="IPR002178">
    <property type="entry name" value="PTS_EIIA_type-2_dom"/>
</dbReference>
<dbReference type="GO" id="GO:0046872">
    <property type="term" value="F:metal ion binding"/>
    <property type="evidence" value="ECO:0007669"/>
    <property type="project" value="UniProtKB-KW"/>
</dbReference>
<dbReference type="InterPro" id="IPR004715">
    <property type="entry name" value="PTS_IIA_fruc"/>
</dbReference>
<evidence type="ECO:0000256" key="1">
    <source>
        <dbReference type="ARBA" id="ARBA00022448"/>
    </source>
</evidence>
<dbReference type="InterPro" id="IPR040442">
    <property type="entry name" value="Pyrv_kinase-like_dom_sf"/>
</dbReference>
<name>A0A454D3Z1_VIBHA</name>
<keyword evidence="6" id="KW-0479">Metal-binding</keyword>
<dbReference type="Proteomes" id="UP000008367">
    <property type="component" value="Unassembled WGS sequence"/>
</dbReference>
<keyword evidence="2" id="KW-0597">Phosphoprotein</keyword>
<dbReference type="EMBL" id="AJSR01000293">
    <property type="protein sequence ID" value="EKM33407.1"/>
    <property type="molecule type" value="Genomic_DNA"/>
</dbReference>
<dbReference type="GO" id="GO:0009401">
    <property type="term" value="P:phosphoenolpyruvate-dependent sugar phosphotransferase system"/>
    <property type="evidence" value="ECO:0007669"/>
    <property type="project" value="UniProtKB-KW"/>
</dbReference>
<proteinExistence type="predicted"/>
<evidence type="ECO:0000313" key="8">
    <source>
        <dbReference type="EMBL" id="EKM33407.1"/>
    </source>
</evidence>
<dbReference type="Pfam" id="PF00359">
    <property type="entry name" value="PTS_EIIA_2"/>
    <property type="match status" value="1"/>
</dbReference>
<dbReference type="Pfam" id="PF02896">
    <property type="entry name" value="PEP-utilizers_C"/>
    <property type="match status" value="1"/>
</dbReference>
<dbReference type="InterPro" id="IPR023151">
    <property type="entry name" value="PEP_util_CS"/>
</dbReference>
<dbReference type="PROSITE" id="PS51094">
    <property type="entry name" value="PTS_EIIA_TYPE_2"/>
    <property type="match status" value="1"/>
</dbReference>
<dbReference type="CDD" id="cd00211">
    <property type="entry name" value="PTS_IIA_fru"/>
    <property type="match status" value="1"/>
</dbReference>
<organism evidence="8 9">
    <name type="scientific">Vibrio harveyi</name>
    <name type="common">Beneckea harveyi</name>
    <dbReference type="NCBI Taxonomy" id="669"/>
    <lineage>
        <taxon>Bacteria</taxon>
        <taxon>Pseudomonadati</taxon>
        <taxon>Pseudomonadota</taxon>
        <taxon>Gammaproteobacteria</taxon>
        <taxon>Vibrionales</taxon>
        <taxon>Vibrionaceae</taxon>
        <taxon>Vibrio</taxon>
    </lineage>
</organism>
<evidence type="ECO:0000313" key="9">
    <source>
        <dbReference type="Proteomes" id="UP000008367"/>
    </source>
</evidence>
<dbReference type="EC" id="2.7.1.-" evidence="8"/>
<reference evidence="8 9" key="1">
    <citation type="submission" date="2012-10" db="EMBL/GenBank/DDBJ databases">
        <title>Genome sequence of Vibrio Cholerae HENC-02.</title>
        <authorList>
            <person name="Eppinger M."/>
            <person name="Hasan N.A."/>
            <person name="Sengamalay N."/>
            <person name="Hine E."/>
            <person name="Su Q."/>
            <person name="Daugherty S.C."/>
            <person name="Young S."/>
            <person name="Sadzewicz L."/>
            <person name="Tallon L."/>
            <person name="Cebula T.A."/>
            <person name="Ravel J."/>
            <person name="Colwell R.R."/>
        </authorList>
    </citation>
    <scope>NUCLEOTIDE SEQUENCE [LARGE SCALE GENOMIC DNA]</scope>
    <source>
        <strain evidence="8 9">HENC-02</strain>
    </source>
</reference>